<protein>
    <submittedName>
        <fullName evidence="1">Arylsulfatase D</fullName>
    </submittedName>
</protein>
<accession>A0AA35WZ82</accession>
<dbReference type="AlphaFoldDB" id="A0AA35WZ82"/>
<sequence>PCFSSLSLSLLPRSIQTHNPPILYNLAQDPSEAIPLDASDYTGLLEELDAIIKEHTQSIGTPPKAQLDDMDWTEKVAPCCNHDDDCVCSTGGGPVGIPFVDGMDRNEYGPSLYYQRSWL</sequence>
<gene>
    <name evidence="1" type="ORF">GBAR_LOCUS18116</name>
</gene>
<evidence type="ECO:0000313" key="1">
    <source>
        <dbReference type="EMBL" id="CAI8031992.1"/>
    </source>
</evidence>
<dbReference type="InterPro" id="IPR017850">
    <property type="entry name" value="Alkaline_phosphatase_core_sf"/>
</dbReference>
<proteinExistence type="predicted"/>
<reference evidence="1" key="1">
    <citation type="submission" date="2023-03" db="EMBL/GenBank/DDBJ databases">
        <authorList>
            <person name="Steffen K."/>
            <person name="Cardenas P."/>
        </authorList>
    </citation>
    <scope>NUCLEOTIDE SEQUENCE</scope>
</reference>
<keyword evidence="2" id="KW-1185">Reference proteome</keyword>
<dbReference type="SUPFAM" id="SSF53649">
    <property type="entry name" value="Alkaline phosphatase-like"/>
    <property type="match status" value="1"/>
</dbReference>
<comment type="caution">
    <text evidence="1">The sequence shown here is derived from an EMBL/GenBank/DDBJ whole genome shotgun (WGS) entry which is preliminary data.</text>
</comment>
<feature type="non-terminal residue" evidence="1">
    <location>
        <position position="119"/>
    </location>
</feature>
<dbReference type="Pfam" id="PF14707">
    <property type="entry name" value="Sulfatase_C"/>
    <property type="match status" value="1"/>
</dbReference>
<name>A0AA35WZ82_GEOBA</name>
<evidence type="ECO:0000313" key="2">
    <source>
        <dbReference type="Proteomes" id="UP001174909"/>
    </source>
</evidence>
<dbReference type="Gene3D" id="3.30.1120.10">
    <property type="match status" value="1"/>
</dbReference>
<organism evidence="1 2">
    <name type="scientific">Geodia barretti</name>
    <name type="common">Barrett's horny sponge</name>
    <dbReference type="NCBI Taxonomy" id="519541"/>
    <lineage>
        <taxon>Eukaryota</taxon>
        <taxon>Metazoa</taxon>
        <taxon>Porifera</taxon>
        <taxon>Demospongiae</taxon>
        <taxon>Heteroscleromorpha</taxon>
        <taxon>Tetractinellida</taxon>
        <taxon>Astrophorina</taxon>
        <taxon>Geodiidae</taxon>
        <taxon>Geodia</taxon>
    </lineage>
</organism>
<dbReference type="Proteomes" id="UP001174909">
    <property type="component" value="Unassembled WGS sequence"/>
</dbReference>
<dbReference type="EMBL" id="CASHTH010002580">
    <property type="protein sequence ID" value="CAI8031992.1"/>
    <property type="molecule type" value="Genomic_DNA"/>
</dbReference>